<evidence type="ECO:0000256" key="6">
    <source>
        <dbReference type="ARBA" id="ARBA00022485"/>
    </source>
</evidence>
<reference evidence="17" key="1">
    <citation type="journal article" date="2010" name="Stand. Genomic Sci.">
        <title>Complete genome sequence of Syntrophothermus lipocalidus type strain (TGB-C1T).</title>
        <authorList>
            <consortium name="US DOE Joint Genome Institute (JGI-PGF)"/>
            <person name="Djao O."/>
            <person name="Zhang X."/>
            <person name="Lucas S."/>
            <person name="Lapidus A."/>
            <person name="Glavina Del Rio T."/>
            <person name="Nolan M."/>
            <person name="Tice H."/>
            <person name="Cheng J."/>
            <person name="Han C."/>
            <person name="Tapia R."/>
            <person name="Goodwin L."/>
            <person name="Pitluck S."/>
            <person name="Liolios K."/>
            <person name="Ivanova N."/>
            <person name="Mavromatis K."/>
            <person name="Mikhailova N."/>
            <person name="Ovchinnikova G."/>
            <person name="Pati A."/>
            <person name="Brambilla E."/>
            <person name="Chen A."/>
            <person name="Palaniappan K."/>
            <person name="Land M."/>
            <person name="Hauser L."/>
            <person name="Chang Y."/>
            <person name="Jeffries C."/>
            <person name="Rohde M."/>
            <person name="Sikorski J."/>
            <person name="Spring S."/>
            <person name="Goker M."/>
            <person name="Detter J."/>
            <person name="Woyke T."/>
            <person name="Bristow J."/>
            <person name="Eisen J."/>
            <person name="Markowitz V."/>
            <person name="Hugenholtz P."/>
            <person name="Kyrpides N."/>
            <person name="Klenk H."/>
        </authorList>
    </citation>
    <scope>NUCLEOTIDE SEQUENCE [LARGE SCALE GENOMIC DNA]</scope>
    <source>
        <strain evidence="17">DSM 12680 / TGB-C1</strain>
    </source>
</reference>
<keyword evidence="8" id="KW-0479">Metal-binding</keyword>
<comment type="similarity">
    <text evidence="4">Belongs to the radical SAM superfamily. NifB family.</text>
</comment>
<evidence type="ECO:0000256" key="7">
    <source>
        <dbReference type="ARBA" id="ARBA00022691"/>
    </source>
</evidence>
<gene>
    <name evidence="16" type="ordered locus">Slip_2124</name>
</gene>
<dbReference type="PANTHER" id="PTHR43787">
    <property type="entry name" value="FEMO COFACTOR BIOSYNTHESIS PROTEIN NIFB-RELATED"/>
    <property type="match status" value="1"/>
</dbReference>
<dbReference type="STRING" id="643648.Slip_2124"/>
<dbReference type="OrthoDB" id="9764725at2"/>
<keyword evidence="17" id="KW-1185">Reference proteome</keyword>
<proteinExistence type="inferred from homology"/>
<dbReference type="InterPro" id="IPR007197">
    <property type="entry name" value="rSAM"/>
</dbReference>
<dbReference type="InterPro" id="IPR000385">
    <property type="entry name" value="MoaA_NifB_PqqE_Fe-S-bd_CS"/>
</dbReference>
<keyword evidence="6" id="KW-0004">4Fe-4S</keyword>
<comment type="cofactor">
    <cofactor evidence="1">
        <name>[4Fe-4S] cluster</name>
        <dbReference type="ChEBI" id="CHEBI:49883"/>
    </cofactor>
</comment>
<evidence type="ECO:0000256" key="2">
    <source>
        <dbReference type="ARBA" id="ARBA00003522"/>
    </source>
</evidence>
<evidence type="ECO:0000256" key="4">
    <source>
        <dbReference type="ARBA" id="ARBA00006804"/>
    </source>
</evidence>
<dbReference type="PROSITE" id="PS51918">
    <property type="entry name" value="RADICAL_SAM"/>
    <property type="match status" value="1"/>
</dbReference>
<dbReference type="HOGENOM" id="CLU_027639_1_0_9"/>
<dbReference type="GO" id="GO:0046872">
    <property type="term" value="F:metal ion binding"/>
    <property type="evidence" value="ECO:0007669"/>
    <property type="project" value="UniProtKB-KW"/>
</dbReference>
<evidence type="ECO:0000256" key="12">
    <source>
        <dbReference type="ARBA" id="ARBA00023239"/>
    </source>
</evidence>
<dbReference type="Proteomes" id="UP000000378">
    <property type="component" value="Chromosome"/>
</dbReference>
<evidence type="ECO:0000256" key="14">
    <source>
        <dbReference type="ARBA" id="ARBA00032102"/>
    </source>
</evidence>
<dbReference type="KEGG" id="slp:Slip_2124"/>
<dbReference type="GO" id="GO:0032324">
    <property type="term" value="P:molybdopterin cofactor biosynthetic process"/>
    <property type="evidence" value="ECO:0007669"/>
    <property type="project" value="UniProtKB-ARBA"/>
</dbReference>
<dbReference type="EMBL" id="CP002048">
    <property type="protein sequence ID" value="ADI02867.1"/>
    <property type="molecule type" value="Genomic_DNA"/>
</dbReference>
<dbReference type="GO" id="GO:0016829">
    <property type="term" value="F:lyase activity"/>
    <property type="evidence" value="ECO:0007669"/>
    <property type="project" value="UniProtKB-KW"/>
</dbReference>
<name>D7CIY9_SYNLT</name>
<dbReference type="PROSITE" id="PS01305">
    <property type="entry name" value="MOAA_NIFB_PQQE"/>
    <property type="match status" value="1"/>
</dbReference>
<dbReference type="CDD" id="cd01335">
    <property type="entry name" value="Radical_SAM"/>
    <property type="match status" value="1"/>
</dbReference>
<comment type="pathway">
    <text evidence="3">Cofactor biosynthesis; Fe-Mo cofactor biosynthesis.</text>
</comment>
<evidence type="ECO:0000256" key="10">
    <source>
        <dbReference type="ARBA" id="ARBA00023014"/>
    </source>
</evidence>
<evidence type="ECO:0000256" key="3">
    <source>
        <dbReference type="ARBA" id="ARBA00005155"/>
    </source>
</evidence>
<accession>D7CIY9</accession>
<dbReference type="UniPathway" id="UPA00782"/>
<evidence type="ECO:0000256" key="1">
    <source>
        <dbReference type="ARBA" id="ARBA00001966"/>
    </source>
</evidence>
<evidence type="ECO:0000256" key="9">
    <source>
        <dbReference type="ARBA" id="ARBA00023004"/>
    </source>
</evidence>
<protein>
    <recommendedName>
        <fullName evidence="5">FeMo cofactor biosynthesis protein NifB</fullName>
    </recommendedName>
    <alternativeName>
        <fullName evidence="14">Nitrogenase cofactor maturase NifB</fullName>
    </alternativeName>
    <alternativeName>
        <fullName evidence="13">Radical SAM assemblase NifB</fullName>
    </alternativeName>
</protein>
<evidence type="ECO:0000256" key="11">
    <source>
        <dbReference type="ARBA" id="ARBA00023231"/>
    </source>
</evidence>
<dbReference type="Gene3D" id="3.20.20.70">
    <property type="entry name" value="Aldolase class I"/>
    <property type="match status" value="1"/>
</dbReference>
<dbReference type="Pfam" id="PF04055">
    <property type="entry name" value="Radical_SAM"/>
    <property type="match status" value="1"/>
</dbReference>
<dbReference type="SFLD" id="SFLDG01067">
    <property type="entry name" value="SPASM/twitch_domain_containing"/>
    <property type="match status" value="1"/>
</dbReference>
<dbReference type="AlphaFoldDB" id="D7CIY9"/>
<keyword evidence="9" id="KW-0408">Iron</keyword>
<evidence type="ECO:0000256" key="8">
    <source>
        <dbReference type="ARBA" id="ARBA00022723"/>
    </source>
</evidence>
<dbReference type="InterPro" id="IPR058240">
    <property type="entry name" value="rSAM_sf"/>
</dbReference>
<evidence type="ECO:0000256" key="13">
    <source>
        <dbReference type="ARBA" id="ARBA00030926"/>
    </source>
</evidence>
<keyword evidence="7" id="KW-0949">S-adenosyl-L-methionine</keyword>
<dbReference type="SMART" id="SM00729">
    <property type="entry name" value="Elp3"/>
    <property type="match status" value="1"/>
</dbReference>
<keyword evidence="11" id="KW-0535">Nitrogen fixation</keyword>
<reference evidence="16 17" key="2">
    <citation type="journal article" date="2010" name="Stand. Genomic Sci.">
        <title>Complete genome sequence of Syntrophothermus lipocalidus type strain (TGB-C1).</title>
        <authorList>
            <person name="Djao O.D."/>
            <person name="Zhang X."/>
            <person name="Lucas S."/>
            <person name="Lapidus A."/>
            <person name="Del Rio T.G."/>
            <person name="Nolan M."/>
            <person name="Tice H."/>
            <person name="Cheng J.F."/>
            <person name="Han C."/>
            <person name="Tapia R."/>
            <person name="Goodwin L."/>
            <person name="Pitluck S."/>
            <person name="Liolios K."/>
            <person name="Ivanova N."/>
            <person name="Mavromatis K."/>
            <person name="Mikhailova N."/>
            <person name="Ovchinnikova G."/>
            <person name="Pati A."/>
            <person name="Brambilla E."/>
            <person name="Chen A."/>
            <person name="Palaniappan K."/>
            <person name="Land M."/>
            <person name="Hauser L."/>
            <person name="Chang Y.J."/>
            <person name="Jeffries C.D."/>
            <person name="Rohde M."/>
            <person name="Sikorski J."/>
            <person name="Spring S."/>
            <person name="Goker M."/>
            <person name="Detter J.C."/>
            <person name="Woyke T."/>
            <person name="Bristow J."/>
            <person name="Eisen J.A."/>
            <person name="Markowitz V."/>
            <person name="Hugenholtz P."/>
            <person name="Kyrpides N.C."/>
            <person name="Klenk H.P."/>
        </authorList>
    </citation>
    <scope>NUCLEOTIDE SEQUENCE [LARGE SCALE GENOMIC DNA]</scope>
    <source>
        <strain evidence="17">DSM 12680 / TGB-C1</strain>
    </source>
</reference>
<keyword evidence="12" id="KW-0456">Lyase</keyword>
<dbReference type="PANTHER" id="PTHR43787:SF13">
    <property type="entry name" value="FEMO COFACTOR BIOSYNTHESIS PROTEIN NIFB"/>
    <property type="match status" value="1"/>
</dbReference>
<sequence length="271" mass="29885">MYSDIEQDIVHEHPCLNKAAAKWFGRIHLPVAPECNIRCRYCTRVYDCANENRPGVTSRIIGPGEALHLVTEAVERDPRLRVVGIAGPGDPLANPETFETLDLVHERFPHLIKCVSTNGLLLEECLPLLKAVGVKAVTVTVNAVNRTVASFIYGDICHHGEIYRGGSGVDLFMEAQRAGIRMAVEVGMVVKINTVYIPGINDYHLVEVAKSVKAAGAQIMNVMPLIPQGEFAGLPHPDREQIRLTRRNLARIIGQIDHCRQCRSDAVGMLL</sequence>
<dbReference type="InterPro" id="IPR006638">
    <property type="entry name" value="Elp3/MiaA/NifB-like_rSAM"/>
</dbReference>
<dbReference type="eggNOG" id="COG0535">
    <property type="taxonomic scope" value="Bacteria"/>
</dbReference>
<dbReference type="GO" id="GO:0051539">
    <property type="term" value="F:4 iron, 4 sulfur cluster binding"/>
    <property type="evidence" value="ECO:0007669"/>
    <property type="project" value="UniProtKB-KW"/>
</dbReference>
<comment type="function">
    <text evidence="2">Involved in the biosynthesis of the iron-molybdenum cofactor (FeMo-co or M-cluster) found in the dinitrogenase enzyme of the nitrogenase complex in nitrogen-fixing microorganisms. NifB catalyzes the crucial step of radical SAM-dependent carbide insertion that occurs concomitant with the insertion of a 9th sulfur and the rearrangement/coupling of two [4Fe-4S] clusters into a [8Fe-9S-C] cluster, the precursor to the M-cluster.</text>
</comment>
<evidence type="ECO:0000256" key="5">
    <source>
        <dbReference type="ARBA" id="ARBA00021702"/>
    </source>
</evidence>
<organism evidence="16 17">
    <name type="scientific">Syntrophothermus lipocalidus (strain DSM 12680 / TGB-C1)</name>
    <dbReference type="NCBI Taxonomy" id="643648"/>
    <lineage>
        <taxon>Bacteria</taxon>
        <taxon>Bacillati</taxon>
        <taxon>Bacillota</taxon>
        <taxon>Clostridia</taxon>
        <taxon>Eubacteriales</taxon>
        <taxon>Syntrophomonadaceae</taxon>
        <taxon>Syntrophothermus</taxon>
    </lineage>
</organism>
<dbReference type="InterPro" id="IPR013785">
    <property type="entry name" value="Aldolase_TIM"/>
</dbReference>
<dbReference type="SUPFAM" id="SSF102114">
    <property type="entry name" value="Radical SAM enzymes"/>
    <property type="match status" value="1"/>
</dbReference>
<keyword evidence="10" id="KW-0411">Iron-sulfur</keyword>
<dbReference type="RefSeq" id="WP_013176269.1">
    <property type="nucleotide sequence ID" value="NC_014220.1"/>
</dbReference>
<evidence type="ECO:0000313" key="17">
    <source>
        <dbReference type="Proteomes" id="UP000000378"/>
    </source>
</evidence>
<dbReference type="SFLD" id="SFLDS00029">
    <property type="entry name" value="Radical_SAM"/>
    <property type="match status" value="1"/>
</dbReference>
<evidence type="ECO:0000313" key="16">
    <source>
        <dbReference type="EMBL" id="ADI02867.1"/>
    </source>
</evidence>
<feature type="domain" description="Radical SAM core" evidence="15">
    <location>
        <begin position="21"/>
        <end position="260"/>
    </location>
</feature>
<evidence type="ECO:0000259" key="15">
    <source>
        <dbReference type="PROSITE" id="PS51918"/>
    </source>
</evidence>